<dbReference type="GO" id="GO:0004553">
    <property type="term" value="F:hydrolase activity, hydrolyzing O-glycosyl compounds"/>
    <property type="evidence" value="ECO:0007669"/>
    <property type="project" value="InterPro"/>
</dbReference>
<feature type="domain" description="GH16" evidence="4">
    <location>
        <begin position="136"/>
        <end position="471"/>
    </location>
</feature>
<dbReference type="GO" id="GO:0005975">
    <property type="term" value="P:carbohydrate metabolic process"/>
    <property type="evidence" value="ECO:0007669"/>
    <property type="project" value="InterPro"/>
</dbReference>
<proteinExistence type="inferred from homology"/>
<dbReference type="EMBL" id="JADYXP020000004">
    <property type="protein sequence ID" value="KAL0125233.1"/>
    <property type="molecule type" value="Genomic_DNA"/>
</dbReference>
<dbReference type="GO" id="GO:0045087">
    <property type="term" value="P:innate immune response"/>
    <property type="evidence" value="ECO:0007669"/>
    <property type="project" value="UniProtKB-KW"/>
</dbReference>
<dbReference type="InterPro" id="IPR050546">
    <property type="entry name" value="Glycosyl_Hydrlase_16"/>
</dbReference>
<dbReference type="PANTHER" id="PTHR10963:SF60">
    <property type="entry name" value="GRAM-NEGATIVE BACTERIA-BINDING PROTEIN 1-RELATED"/>
    <property type="match status" value="1"/>
</dbReference>
<dbReference type="Pfam" id="PF00722">
    <property type="entry name" value="Glyco_hydro_16"/>
    <property type="match status" value="1"/>
</dbReference>
<dbReference type="SUPFAM" id="SSF49899">
    <property type="entry name" value="Concanavalin A-like lectins/glucanases"/>
    <property type="match status" value="1"/>
</dbReference>
<protein>
    <recommendedName>
        <fullName evidence="8">Beta-1,3-glucan-binding protein</fullName>
    </recommendedName>
</protein>
<dbReference type="GO" id="GO:0030246">
    <property type="term" value="F:carbohydrate binding"/>
    <property type="evidence" value="ECO:0007669"/>
    <property type="project" value="InterPro"/>
</dbReference>
<dbReference type="InterPro" id="IPR031756">
    <property type="entry name" value="BGBP_N"/>
</dbReference>
<dbReference type="InterPro" id="IPR043030">
    <property type="entry name" value="BGBP_N_sf"/>
</dbReference>
<dbReference type="PANTHER" id="PTHR10963">
    <property type="entry name" value="GLYCOSYL HYDROLASE-RELATED"/>
    <property type="match status" value="1"/>
</dbReference>
<dbReference type="PROSITE" id="PS51969">
    <property type="entry name" value="CBM39"/>
    <property type="match status" value="1"/>
</dbReference>
<dbReference type="Gene3D" id="2.60.40.2140">
    <property type="entry name" value="Beta-1,3-glucan-recognition protein, N-terminal domain"/>
    <property type="match status" value="1"/>
</dbReference>
<evidence type="ECO:0000313" key="6">
    <source>
        <dbReference type="EMBL" id="KAL0125233.1"/>
    </source>
</evidence>
<evidence type="ECO:0000256" key="2">
    <source>
        <dbReference type="ARBA" id="ARBA00022588"/>
    </source>
</evidence>
<comment type="caution">
    <text evidence="6">The sequence shown here is derived from an EMBL/GenBank/DDBJ whole genome shotgun (WGS) entry which is preliminary data.</text>
</comment>
<evidence type="ECO:0008006" key="8">
    <source>
        <dbReference type="Google" id="ProtNLM"/>
    </source>
</evidence>
<evidence type="ECO:0000259" key="4">
    <source>
        <dbReference type="PROSITE" id="PS51762"/>
    </source>
</evidence>
<dbReference type="InterPro" id="IPR000757">
    <property type="entry name" value="Beta-glucanase-like"/>
</dbReference>
<evidence type="ECO:0000313" key="7">
    <source>
        <dbReference type="Proteomes" id="UP001430953"/>
    </source>
</evidence>
<dbReference type="Gene3D" id="2.60.120.200">
    <property type="match status" value="1"/>
</dbReference>
<accession>A0AAW2GB54</accession>
<evidence type="ECO:0000256" key="1">
    <source>
        <dbReference type="ARBA" id="ARBA00008781"/>
    </source>
</evidence>
<evidence type="ECO:0000259" key="5">
    <source>
        <dbReference type="PROSITE" id="PS51969"/>
    </source>
</evidence>
<gene>
    <name evidence="6" type="ORF">PUN28_004397</name>
</gene>
<comment type="similarity">
    <text evidence="1">Belongs to the insect beta-1,3-glucan binding protein family.</text>
</comment>
<evidence type="ECO:0000256" key="3">
    <source>
        <dbReference type="ARBA" id="ARBA00022859"/>
    </source>
</evidence>
<keyword evidence="7" id="KW-1185">Reference proteome</keyword>
<reference evidence="6 7" key="1">
    <citation type="submission" date="2023-03" db="EMBL/GenBank/DDBJ databases">
        <title>High recombination rates correlate with genetic variation in Cardiocondyla obscurior ants.</title>
        <authorList>
            <person name="Errbii M."/>
        </authorList>
    </citation>
    <scope>NUCLEOTIDE SEQUENCE [LARGE SCALE GENOMIC DNA]</scope>
    <source>
        <strain evidence="6">Alpha-2009</strain>
        <tissue evidence="6">Whole body</tissue>
    </source>
</reference>
<keyword evidence="2" id="KW-0399">Innate immunity</keyword>
<dbReference type="Proteomes" id="UP001430953">
    <property type="component" value="Unassembled WGS sequence"/>
</dbReference>
<sequence length="471" mass="54850">MLRRKVNRAIIQLIFTLLCVFEKTIVLSYTLPDPTFQVLKPQGLRVSIPDESGLRLFGFHANINKIIGNNEHGQITGTVYSAANGRWTIVDPDVIIRNGDVLHYWTYVQTNDKASYKKNNEKWIYAQNQQVSSETTTQNSTKYETSAESRLLFEDNFNNFNETLWKREIKMPLDQDNEFCVYHNHRHEKLAQFRDGQLSISPLILEDYYGENITANGKLQLSGCTSTIVLECTRQAFSFNILPPVISARFTTKDYFTFKYGKIEIRAKFPQGDWLYPEMWLEPRYSTYGVNYNSGRILLGLTRGNEDLVNATDSSKIYDTRRLDFGVRVNSFFNGMQEILVSKIKTFGPRWTQDFHVYTTIWTKNHFRYLVDGEMVGKINLDKEKEWINYNSDLYAPFDQEFFITLGVGVGGIRVFPDGILSSRKPKPWKNKEVKAMLKFWKARSQWEPSWKRDNGNNAAFVIDYVKVWSL</sequence>
<dbReference type="PROSITE" id="PS51762">
    <property type="entry name" value="GH16_2"/>
    <property type="match status" value="1"/>
</dbReference>
<dbReference type="AlphaFoldDB" id="A0AAW2GB54"/>
<name>A0AAW2GB54_9HYME</name>
<dbReference type="Pfam" id="PF15886">
    <property type="entry name" value="CBM39"/>
    <property type="match status" value="1"/>
</dbReference>
<organism evidence="6 7">
    <name type="scientific">Cardiocondyla obscurior</name>
    <dbReference type="NCBI Taxonomy" id="286306"/>
    <lineage>
        <taxon>Eukaryota</taxon>
        <taxon>Metazoa</taxon>
        <taxon>Ecdysozoa</taxon>
        <taxon>Arthropoda</taxon>
        <taxon>Hexapoda</taxon>
        <taxon>Insecta</taxon>
        <taxon>Pterygota</taxon>
        <taxon>Neoptera</taxon>
        <taxon>Endopterygota</taxon>
        <taxon>Hymenoptera</taxon>
        <taxon>Apocrita</taxon>
        <taxon>Aculeata</taxon>
        <taxon>Formicoidea</taxon>
        <taxon>Formicidae</taxon>
        <taxon>Myrmicinae</taxon>
        <taxon>Cardiocondyla</taxon>
    </lineage>
</organism>
<keyword evidence="3" id="KW-0391">Immunity</keyword>
<dbReference type="InterPro" id="IPR013320">
    <property type="entry name" value="ConA-like_dom_sf"/>
</dbReference>
<feature type="domain" description="CBM39" evidence="5">
    <location>
        <begin position="29"/>
        <end position="130"/>
    </location>
</feature>